<dbReference type="Proteomes" id="UP000077069">
    <property type="component" value="Unassembled WGS sequence"/>
</dbReference>
<feature type="region of interest" description="Disordered" evidence="11">
    <location>
        <begin position="146"/>
        <end position="226"/>
    </location>
</feature>
<comment type="similarity">
    <text evidence="2">Belongs to the GLE1 family.</text>
</comment>
<evidence type="ECO:0000313" key="13">
    <source>
        <dbReference type="Proteomes" id="UP000077069"/>
    </source>
</evidence>
<keyword evidence="6" id="KW-0811">Translocation</keyword>
<keyword evidence="4" id="KW-0509">mRNA transport</keyword>
<evidence type="ECO:0000256" key="10">
    <source>
        <dbReference type="ARBA" id="ARBA00029983"/>
    </source>
</evidence>
<name>A0A177CZ61_9PLEO</name>
<dbReference type="GeneID" id="28767975"/>
<evidence type="ECO:0000313" key="12">
    <source>
        <dbReference type="EMBL" id="OAG12566.1"/>
    </source>
</evidence>
<dbReference type="InterPro" id="IPR038506">
    <property type="entry name" value="GLE1-like_sf"/>
</dbReference>
<proteinExistence type="inferred from homology"/>
<evidence type="ECO:0000256" key="8">
    <source>
        <dbReference type="ARBA" id="ARBA00023242"/>
    </source>
</evidence>
<keyword evidence="5" id="KW-0653">Protein transport</keyword>
<dbReference type="PANTHER" id="PTHR12960:SF0">
    <property type="entry name" value="MRNA EXPORT FACTOR GLE1"/>
    <property type="match status" value="1"/>
</dbReference>
<dbReference type="Gene3D" id="1.25.40.510">
    <property type="entry name" value="GLE1-like"/>
    <property type="match status" value="1"/>
</dbReference>
<keyword evidence="8" id="KW-0539">Nucleus</keyword>
<organism evidence="12 13">
    <name type="scientific">Paraphaeosphaeria sporulosa</name>
    <dbReference type="NCBI Taxonomy" id="1460663"/>
    <lineage>
        <taxon>Eukaryota</taxon>
        <taxon>Fungi</taxon>
        <taxon>Dikarya</taxon>
        <taxon>Ascomycota</taxon>
        <taxon>Pezizomycotina</taxon>
        <taxon>Dothideomycetes</taxon>
        <taxon>Pleosporomycetidae</taxon>
        <taxon>Pleosporales</taxon>
        <taxon>Massarineae</taxon>
        <taxon>Didymosphaeriaceae</taxon>
        <taxon>Paraphaeosphaeria</taxon>
    </lineage>
</organism>
<keyword evidence="13" id="KW-1185">Reference proteome</keyword>
<feature type="compositionally biased region" description="Low complexity" evidence="11">
    <location>
        <begin position="216"/>
        <end position="226"/>
    </location>
</feature>
<evidence type="ECO:0000256" key="9">
    <source>
        <dbReference type="ARBA" id="ARBA00026227"/>
    </source>
</evidence>
<keyword evidence="3" id="KW-0813">Transport</keyword>
<dbReference type="GO" id="GO:0005543">
    <property type="term" value="F:phospholipid binding"/>
    <property type="evidence" value="ECO:0007669"/>
    <property type="project" value="TreeGrafter"/>
</dbReference>
<feature type="compositionally biased region" description="Polar residues" evidence="11">
    <location>
        <begin position="1"/>
        <end position="16"/>
    </location>
</feature>
<protein>
    <recommendedName>
        <fullName evidence="9">mRNA export factor GLE1</fullName>
    </recommendedName>
    <alternativeName>
        <fullName evidence="10">Nucleoporin GLE1</fullName>
    </alternativeName>
</protein>
<evidence type="ECO:0000256" key="11">
    <source>
        <dbReference type="SAM" id="MobiDB-lite"/>
    </source>
</evidence>
<dbReference type="GO" id="GO:0015031">
    <property type="term" value="P:protein transport"/>
    <property type="evidence" value="ECO:0007669"/>
    <property type="project" value="UniProtKB-KW"/>
</dbReference>
<dbReference type="GO" id="GO:0031369">
    <property type="term" value="F:translation initiation factor binding"/>
    <property type="evidence" value="ECO:0007669"/>
    <property type="project" value="TreeGrafter"/>
</dbReference>
<dbReference type="InterPro" id="IPR012476">
    <property type="entry name" value="GLE1"/>
</dbReference>
<dbReference type="Pfam" id="PF07817">
    <property type="entry name" value="GLE1"/>
    <property type="match status" value="1"/>
</dbReference>
<feature type="region of interest" description="Disordered" evidence="11">
    <location>
        <begin position="1"/>
        <end position="57"/>
    </location>
</feature>
<dbReference type="PANTHER" id="PTHR12960">
    <property type="entry name" value="GLE-1-RELATED"/>
    <property type="match status" value="1"/>
</dbReference>
<evidence type="ECO:0000256" key="5">
    <source>
        <dbReference type="ARBA" id="ARBA00022927"/>
    </source>
</evidence>
<dbReference type="GO" id="GO:0005737">
    <property type="term" value="C:cytoplasm"/>
    <property type="evidence" value="ECO:0007669"/>
    <property type="project" value="TreeGrafter"/>
</dbReference>
<evidence type="ECO:0000256" key="1">
    <source>
        <dbReference type="ARBA" id="ARBA00004567"/>
    </source>
</evidence>
<feature type="compositionally biased region" description="Low complexity" evidence="11">
    <location>
        <begin position="17"/>
        <end position="51"/>
    </location>
</feature>
<keyword evidence="7" id="KW-0906">Nuclear pore complex</keyword>
<evidence type="ECO:0000256" key="2">
    <source>
        <dbReference type="ARBA" id="ARBA00011056"/>
    </source>
</evidence>
<feature type="compositionally biased region" description="Basic and acidic residues" evidence="11">
    <location>
        <begin position="154"/>
        <end position="204"/>
    </location>
</feature>
<evidence type="ECO:0000256" key="3">
    <source>
        <dbReference type="ARBA" id="ARBA00022448"/>
    </source>
</evidence>
<sequence length="573" mass="64377">MPAASGASSTSMNTRNSFSSSWVGSSPSRQSPVRQSPQRNGLRSSRGSLLSDSYESPTRKLQLEFTNILSHSDREFHKKLDQDAAERARLHEEQLARAAREHQRVMEEATREMERIKLEEENERLRKAAVQEKEIQRLKEQKMREQAEAQQRQLEAKLREEQAAREAAEKQRRLQEAAEKARAHKEQEEAAKREKEEDERRAREAAAVPPPPVAKPQPVQALPTPSAPAVAAPVPASAPLAPSAPSADIVEVHKKYLTLHRSMKEFRKQFLAAHKAPTDPLKSLIGDVRRNLNKRMGQITVDVADSKKTIKSIREECFDKAISAGGPMIDIRPYLISHQITNDADAQYPQLLLYLWVMFEKYLVKQWAHEAPKEDGRIITQLSLIAASLYLDTKYMCMGTVTMTDTLLAKLHRICPMLFGIRGNTTTNRAGLGLDKVHPNDDAEHNAYLQRMTGVGAGYAALTHRKFAQKPPAIPISEYWRAVVLICNTPAEALYPAHFMTLQGLLRDNVRKFLATYGVAAKAVLRRATFDLPNRVPEPRAGVKEERPGLHAAAGSVKTLPDVWHAKENINIR</sequence>
<dbReference type="OrthoDB" id="420884at2759"/>
<comment type="subcellular location">
    <subcellularLocation>
        <location evidence="1">Nucleus</location>
        <location evidence="1">Nuclear pore complex</location>
    </subcellularLocation>
</comment>
<dbReference type="AlphaFoldDB" id="A0A177CZ61"/>
<dbReference type="EMBL" id="KV441548">
    <property type="protein sequence ID" value="OAG12566.1"/>
    <property type="molecule type" value="Genomic_DNA"/>
</dbReference>
<dbReference type="InParanoid" id="A0A177CZ61"/>
<dbReference type="RefSeq" id="XP_018042931.1">
    <property type="nucleotide sequence ID" value="XM_018184489.1"/>
</dbReference>
<dbReference type="STRING" id="1460663.A0A177CZ61"/>
<dbReference type="GO" id="GO:0000822">
    <property type="term" value="F:inositol hexakisphosphate binding"/>
    <property type="evidence" value="ECO:0007669"/>
    <property type="project" value="TreeGrafter"/>
</dbReference>
<accession>A0A177CZ61</accession>
<dbReference type="GO" id="GO:0016973">
    <property type="term" value="P:poly(A)+ mRNA export from nucleus"/>
    <property type="evidence" value="ECO:0007669"/>
    <property type="project" value="InterPro"/>
</dbReference>
<evidence type="ECO:0000256" key="6">
    <source>
        <dbReference type="ARBA" id="ARBA00023010"/>
    </source>
</evidence>
<gene>
    <name evidence="12" type="ORF">CC84DRAFT_1254798</name>
</gene>
<evidence type="ECO:0000256" key="7">
    <source>
        <dbReference type="ARBA" id="ARBA00023132"/>
    </source>
</evidence>
<evidence type="ECO:0000256" key="4">
    <source>
        <dbReference type="ARBA" id="ARBA00022816"/>
    </source>
</evidence>
<dbReference type="GO" id="GO:0044614">
    <property type="term" value="C:nuclear pore cytoplasmic filaments"/>
    <property type="evidence" value="ECO:0007669"/>
    <property type="project" value="TreeGrafter"/>
</dbReference>
<reference evidence="12 13" key="1">
    <citation type="submission" date="2016-05" db="EMBL/GenBank/DDBJ databases">
        <title>Comparative analysis of secretome profiles of manganese(II)-oxidizing ascomycete fungi.</title>
        <authorList>
            <consortium name="DOE Joint Genome Institute"/>
            <person name="Zeiner C.A."/>
            <person name="Purvine S.O."/>
            <person name="Zink E.M."/>
            <person name="Wu S."/>
            <person name="Pasa-Tolic L."/>
            <person name="Chaput D.L."/>
            <person name="Haridas S."/>
            <person name="Grigoriev I.V."/>
            <person name="Santelli C.M."/>
            <person name="Hansel C.M."/>
        </authorList>
    </citation>
    <scope>NUCLEOTIDE SEQUENCE [LARGE SCALE GENOMIC DNA]</scope>
    <source>
        <strain evidence="12 13">AP3s5-JAC2a</strain>
    </source>
</reference>